<dbReference type="EMBL" id="JAOB01000011">
    <property type="protein sequence ID" value="EUA73174.1"/>
    <property type="molecule type" value="Genomic_DNA"/>
</dbReference>
<accession>X8DXP0</accession>
<protein>
    <submittedName>
        <fullName evidence="1">Uncharacterized protein</fullName>
    </submittedName>
</protein>
<gene>
    <name evidence="1" type="ORF">I553_9330</name>
</gene>
<comment type="caution">
    <text evidence="1">The sequence shown here is derived from an EMBL/GenBank/DDBJ whole genome shotgun (WGS) entry which is preliminary data.</text>
</comment>
<organism evidence="1">
    <name type="scientific">Mycobacterium xenopi 4042</name>
    <dbReference type="NCBI Taxonomy" id="1299334"/>
    <lineage>
        <taxon>Bacteria</taxon>
        <taxon>Bacillati</taxon>
        <taxon>Actinomycetota</taxon>
        <taxon>Actinomycetes</taxon>
        <taxon>Mycobacteriales</taxon>
        <taxon>Mycobacteriaceae</taxon>
        <taxon>Mycobacterium</taxon>
    </lineage>
</organism>
<dbReference type="PATRIC" id="fig|1299334.3.peg.844"/>
<proteinExistence type="predicted"/>
<evidence type="ECO:0000313" key="1">
    <source>
        <dbReference type="EMBL" id="EUA73174.1"/>
    </source>
</evidence>
<reference evidence="1" key="1">
    <citation type="submission" date="2014-01" db="EMBL/GenBank/DDBJ databases">
        <authorList>
            <person name="Brown-Elliot B."/>
            <person name="Wallace R."/>
            <person name="Lenaerts A."/>
            <person name="Ordway D."/>
            <person name="DeGroote M.A."/>
            <person name="Parker T."/>
            <person name="Sizemore C."/>
            <person name="Tallon L.J."/>
            <person name="Sadzewicz L.K."/>
            <person name="Sengamalay N."/>
            <person name="Fraser C.M."/>
            <person name="Hine E."/>
            <person name="Shefchek K.A."/>
            <person name="Das S.P."/>
            <person name="Tettelin H."/>
        </authorList>
    </citation>
    <scope>NUCLEOTIDE SEQUENCE [LARGE SCALE GENOMIC DNA]</scope>
    <source>
        <strain evidence="1">4042</strain>
    </source>
</reference>
<name>X8DXP0_MYCXE</name>
<sequence>MADSVRPGRRWTKRPRIELAATRARHSYMDTSYLDTMTGWVR</sequence>
<dbReference type="AlphaFoldDB" id="X8DXP0"/>